<sequence length="89" mass="9699">MKYTTATFSTVMNNILPAITFFMAWILRYGREPKEITQPGDDFGDTSDGGAMIMTLVKGPRIGLPWTKNNSHAQSTAAANQQDSIKGSS</sequence>
<protein>
    <submittedName>
        <fullName evidence="3">Uncharacterized protein</fullName>
    </submittedName>
</protein>
<accession>A0AA88VLF3</accession>
<gene>
    <name evidence="3" type="ORF">RJ639_014210</name>
</gene>
<comment type="caution">
    <text evidence="3">The sequence shown here is derived from an EMBL/GenBank/DDBJ whole genome shotgun (WGS) entry which is preliminary data.</text>
</comment>
<dbReference type="EMBL" id="JAVXUP010001645">
    <property type="protein sequence ID" value="KAK3009453.1"/>
    <property type="molecule type" value="Genomic_DNA"/>
</dbReference>
<dbReference type="Proteomes" id="UP001188597">
    <property type="component" value="Unassembled WGS sequence"/>
</dbReference>
<evidence type="ECO:0000313" key="3">
    <source>
        <dbReference type="EMBL" id="KAK3009453.1"/>
    </source>
</evidence>
<evidence type="ECO:0000256" key="1">
    <source>
        <dbReference type="SAM" id="MobiDB-lite"/>
    </source>
</evidence>
<feature type="region of interest" description="Disordered" evidence="1">
    <location>
        <begin position="65"/>
        <end position="89"/>
    </location>
</feature>
<name>A0AA88VLF3_9ASTE</name>
<dbReference type="AlphaFoldDB" id="A0AA88VLF3"/>
<reference evidence="3" key="1">
    <citation type="submission" date="2022-12" db="EMBL/GenBank/DDBJ databases">
        <title>Draft genome assemblies for two species of Escallonia (Escalloniales).</title>
        <authorList>
            <person name="Chanderbali A."/>
            <person name="Dervinis C."/>
            <person name="Anghel I."/>
            <person name="Soltis D."/>
            <person name="Soltis P."/>
            <person name="Zapata F."/>
        </authorList>
    </citation>
    <scope>NUCLEOTIDE SEQUENCE</scope>
    <source>
        <strain evidence="3">UCBG64.0493</strain>
        <tissue evidence="3">Leaf</tissue>
    </source>
</reference>
<feature type="compositionally biased region" description="Polar residues" evidence="1">
    <location>
        <begin position="67"/>
        <end position="89"/>
    </location>
</feature>
<organism evidence="3 4">
    <name type="scientific">Escallonia herrerae</name>
    <dbReference type="NCBI Taxonomy" id="1293975"/>
    <lineage>
        <taxon>Eukaryota</taxon>
        <taxon>Viridiplantae</taxon>
        <taxon>Streptophyta</taxon>
        <taxon>Embryophyta</taxon>
        <taxon>Tracheophyta</taxon>
        <taxon>Spermatophyta</taxon>
        <taxon>Magnoliopsida</taxon>
        <taxon>eudicotyledons</taxon>
        <taxon>Gunneridae</taxon>
        <taxon>Pentapetalae</taxon>
        <taxon>asterids</taxon>
        <taxon>campanulids</taxon>
        <taxon>Escalloniales</taxon>
        <taxon>Escalloniaceae</taxon>
        <taxon>Escallonia</taxon>
    </lineage>
</organism>
<feature type="transmembrane region" description="Helical" evidence="2">
    <location>
        <begin position="6"/>
        <end position="27"/>
    </location>
</feature>
<keyword evidence="2" id="KW-1133">Transmembrane helix</keyword>
<proteinExistence type="predicted"/>
<keyword evidence="2" id="KW-0812">Transmembrane</keyword>
<evidence type="ECO:0000313" key="4">
    <source>
        <dbReference type="Proteomes" id="UP001188597"/>
    </source>
</evidence>
<keyword evidence="4" id="KW-1185">Reference proteome</keyword>
<evidence type="ECO:0000256" key="2">
    <source>
        <dbReference type="SAM" id="Phobius"/>
    </source>
</evidence>
<keyword evidence="2" id="KW-0472">Membrane</keyword>